<dbReference type="EMBL" id="CADILE010000001">
    <property type="protein sequence ID" value="CAB3825006.1"/>
    <property type="molecule type" value="Genomic_DNA"/>
</dbReference>
<proteinExistence type="predicted"/>
<protein>
    <submittedName>
        <fullName evidence="1">Uncharacterized protein</fullName>
    </submittedName>
</protein>
<sequence length="351" mass="39219">MPTSFASLAAALRSPVTSADDVETLDAFFQRPEVRAFYEEAQDPAHTSASLRFCAELLPSLHPSRAAALALMCGSLVEDGADPVLLFPALQALLGPWLRALRPYCALEVEDDDDEVEEADRQAWKDAVARLEAIPEDRRWELDAQVAAIDTLVLPMMAMLMRDQRNHQAFVADAELMDLLYAMTTLNDNLPFEQLHYLWLASRISYEEELVVVLPTSGTGFVARAHGINNNFHAFTLLQNLMRDHVQALGVRREIAAREPDAERDSADFQWLQADAYANGALVNDMRFAWGEAALRDNLARHGKRVLIALETEDGMQRNWSGFNGAIHDAQQPSMTFVRYLTTDEVAAYLA</sequence>
<reference evidence="1 2" key="1">
    <citation type="submission" date="2020-04" db="EMBL/GenBank/DDBJ databases">
        <authorList>
            <person name="De Canck E."/>
        </authorList>
    </citation>
    <scope>NUCLEOTIDE SEQUENCE [LARGE SCALE GENOMIC DNA]</scope>
    <source>
        <strain evidence="1 2">LMG 3328</strain>
    </source>
</reference>
<accession>A0A2M9H4U6</accession>
<name>A0A2M9H4U6_9BURK</name>
<gene>
    <name evidence="1" type="ORF">LMG3328_00469</name>
</gene>
<evidence type="ECO:0000313" key="1">
    <source>
        <dbReference type="EMBL" id="CAB3825006.1"/>
    </source>
</evidence>
<dbReference type="AlphaFoldDB" id="A0A2M9H4U6"/>
<organism evidence="1 2">
    <name type="scientific">Achromobacter ruhlandii</name>
    <dbReference type="NCBI Taxonomy" id="72557"/>
    <lineage>
        <taxon>Bacteria</taxon>
        <taxon>Pseudomonadati</taxon>
        <taxon>Pseudomonadota</taxon>
        <taxon>Betaproteobacteria</taxon>
        <taxon>Burkholderiales</taxon>
        <taxon>Alcaligenaceae</taxon>
        <taxon>Achromobacter</taxon>
    </lineage>
</organism>
<dbReference type="Proteomes" id="UP000494122">
    <property type="component" value="Unassembled WGS sequence"/>
</dbReference>
<evidence type="ECO:0000313" key="2">
    <source>
        <dbReference type="Proteomes" id="UP000494122"/>
    </source>
</evidence>
<dbReference type="RefSeq" id="WP_100507185.1">
    <property type="nucleotide sequence ID" value="NZ_CADILE010000001.1"/>
</dbReference>